<feature type="region of interest" description="Disordered" evidence="1">
    <location>
        <begin position="1"/>
        <end position="92"/>
    </location>
</feature>
<dbReference type="EMBL" id="KQ979074">
    <property type="protein sequence ID" value="KYN22904.1"/>
    <property type="molecule type" value="Genomic_DNA"/>
</dbReference>
<feature type="compositionally biased region" description="Polar residues" evidence="1">
    <location>
        <begin position="42"/>
        <end position="52"/>
    </location>
</feature>
<feature type="compositionally biased region" description="Polar residues" evidence="1">
    <location>
        <begin position="8"/>
        <end position="23"/>
    </location>
</feature>
<protein>
    <submittedName>
        <fullName evidence="2">Uncharacterized protein</fullName>
    </submittedName>
</protein>
<keyword evidence="3" id="KW-1185">Reference proteome</keyword>
<name>A0A195EDI1_9HYME</name>
<organism evidence="2 3">
    <name type="scientific">Trachymyrmex cornetzi</name>
    <dbReference type="NCBI Taxonomy" id="471704"/>
    <lineage>
        <taxon>Eukaryota</taxon>
        <taxon>Metazoa</taxon>
        <taxon>Ecdysozoa</taxon>
        <taxon>Arthropoda</taxon>
        <taxon>Hexapoda</taxon>
        <taxon>Insecta</taxon>
        <taxon>Pterygota</taxon>
        <taxon>Neoptera</taxon>
        <taxon>Endopterygota</taxon>
        <taxon>Hymenoptera</taxon>
        <taxon>Apocrita</taxon>
        <taxon>Aculeata</taxon>
        <taxon>Formicoidea</taxon>
        <taxon>Formicidae</taxon>
        <taxon>Myrmicinae</taxon>
        <taxon>Trachymyrmex</taxon>
    </lineage>
</organism>
<proteinExistence type="predicted"/>
<evidence type="ECO:0000256" key="1">
    <source>
        <dbReference type="SAM" id="MobiDB-lite"/>
    </source>
</evidence>
<feature type="region of interest" description="Disordered" evidence="1">
    <location>
        <begin position="190"/>
        <end position="209"/>
    </location>
</feature>
<gene>
    <name evidence="2" type="ORF">ALC57_04687</name>
</gene>
<reference evidence="2 3" key="1">
    <citation type="submission" date="2015-09" db="EMBL/GenBank/DDBJ databases">
        <title>Trachymyrmex cornetzi WGS genome.</title>
        <authorList>
            <person name="Nygaard S."/>
            <person name="Hu H."/>
            <person name="Boomsma J."/>
            <person name="Zhang G."/>
        </authorList>
    </citation>
    <scope>NUCLEOTIDE SEQUENCE [LARGE SCALE GENOMIC DNA]</scope>
    <source>
        <strain evidence="2">Tcor2-1</strain>
        <tissue evidence="2">Whole body</tissue>
    </source>
</reference>
<feature type="non-terminal residue" evidence="2">
    <location>
        <position position="1"/>
    </location>
</feature>
<dbReference type="Proteomes" id="UP000078492">
    <property type="component" value="Unassembled WGS sequence"/>
</dbReference>
<feature type="compositionally biased region" description="Basic residues" evidence="1">
    <location>
        <begin position="27"/>
        <end position="36"/>
    </location>
</feature>
<sequence>TSTKKEGLANTTRAKATPDTSESAKVARQRREAHRQRKEDSPQQPHRWQLSLSGGCTSTNSKSSSNSSTTSIISSGSEPAEAQRHRRTSRQVSQYVWRTVRERTYTFLLGFDDELPSSSAHTPANPRACILRLYANEERSIPSIEGTREKLIEKHFDDITPAKNKRGVQPGSSIYRANTKLKFEVVATEGTNAGDTAQESVDNESQYGG</sequence>
<feature type="compositionally biased region" description="Low complexity" evidence="1">
    <location>
        <begin position="53"/>
        <end position="77"/>
    </location>
</feature>
<evidence type="ECO:0000313" key="2">
    <source>
        <dbReference type="EMBL" id="KYN22904.1"/>
    </source>
</evidence>
<evidence type="ECO:0000313" key="3">
    <source>
        <dbReference type="Proteomes" id="UP000078492"/>
    </source>
</evidence>
<dbReference type="AlphaFoldDB" id="A0A195EDI1"/>
<accession>A0A195EDI1</accession>